<dbReference type="Proteomes" id="UP001143362">
    <property type="component" value="Unassembled WGS sequence"/>
</dbReference>
<comment type="caution">
    <text evidence="2">The sequence shown here is derived from an EMBL/GenBank/DDBJ whole genome shotgun (WGS) entry which is preliminary data.</text>
</comment>
<name>A0ABT3TJE7_9GAMM</name>
<dbReference type="PROSITE" id="PS51257">
    <property type="entry name" value="PROKAR_LIPOPROTEIN"/>
    <property type="match status" value="1"/>
</dbReference>
<feature type="signal peptide" evidence="1">
    <location>
        <begin position="1"/>
        <end position="24"/>
    </location>
</feature>
<evidence type="ECO:0000313" key="3">
    <source>
        <dbReference type="Proteomes" id="UP001143362"/>
    </source>
</evidence>
<gene>
    <name evidence="2" type="ORF">EYC98_15840</name>
</gene>
<reference evidence="2" key="1">
    <citation type="submission" date="2019-02" db="EMBL/GenBank/DDBJ databases">
        <authorList>
            <person name="Li S.-H."/>
        </authorList>
    </citation>
    <scope>NUCLEOTIDE SEQUENCE</scope>
    <source>
        <strain evidence="2">IMCC14734</strain>
    </source>
</reference>
<dbReference type="EMBL" id="SHNN01000003">
    <property type="protein sequence ID" value="MCX2982335.1"/>
    <property type="molecule type" value="Genomic_DNA"/>
</dbReference>
<evidence type="ECO:0000256" key="1">
    <source>
        <dbReference type="SAM" id="SignalP"/>
    </source>
</evidence>
<dbReference type="RefSeq" id="WP_279246360.1">
    <property type="nucleotide sequence ID" value="NZ_SHNN01000003.1"/>
</dbReference>
<accession>A0ABT3TJE7</accession>
<feature type="chain" id="PRO_5045053191" description="Lipoprotein" evidence="1">
    <location>
        <begin position="25"/>
        <end position="65"/>
    </location>
</feature>
<keyword evidence="3" id="KW-1185">Reference proteome</keyword>
<organism evidence="2 3">
    <name type="scientific">Candidatus Litorirhabdus singularis</name>
    <dbReference type="NCBI Taxonomy" id="2518993"/>
    <lineage>
        <taxon>Bacteria</taxon>
        <taxon>Pseudomonadati</taxon>
        <taxon>Pseudomonadota</taxon>
        <taxon>Gammaproteobacteria</taxon>
        <taxon>Cellvibrionales</taxon>
        <taxon>Halieaceae</taxon>
        <taxon>Candidatus Litorirhabdus</taxon>
    </lineage>
</organism>
<sequence>MRVAIKFIKCGVLAALLVSLSGCDDPQVYGSVGVSSGYSSYGGYRGGYNSGPRMHGSISVGGRIR</sequence>
<keyword evidence="1" id="KW-0732">Signal</keyword>
<evidence type="ECO:0000313" key="2">
    <source>
        <dbReference type="EMBL" id="MCX2982335.1"/>
    </source>
</evidence>
<protein>
    <recommendedName>
        <fullName evidence="4">Lipoprotein</fullName>
    </recommendedName>
</protein>
<evidence type="ECO:0008006" key="4">
    <source>
        <dbReference type="Google" id="ProtNLM"/>
    </source>
</evidence>
<proteinExistence type="predicted"/>